<dbReference type="Gene3D" id="3.30.420.10">
    <property type="entry name" value="Ribonuclease H-like superfamily/Ribonuclease H"/>
    <property type="match status" value="1"/>
</dbReference>
<dbReference type="GO" id="GO:0003723">
    <property type="term" value="F:RNA binding"/>
    <property type="evidence" value="ECO:0007669"/>
    <property type="project" value="UniProtKB-KW"/>
</dbReference>
<organism evidence="3 4">
    <name type="scientific">Tilletia horrida</name>
    <dbReference type="NCBI Taxonomy" id="155126"/>
    <lineage>
        <taxon>Eukaryota</taxon>
        <taxon>Fungi</taxon>
        <taxon>Dikarya</taxon>
        <taxon>Basidiomycota</taxon>
        <taxon>Ustilaginomycotina</taxon>
        <taxon>Exobasidiomycetes</taxon>
        <taxon>Tilletiales</taxon>
        <taxon>Tilletiaceae</taxon>
        <taxon>Tilletia</taxon>
    </lineage>
</organism>
<name>A0AAN6GI78_9BASI</name>
<gene>
    <name evidence="3" type="ORF">OC846_006730</name>
</gene>
<dbReference type="Proteomes" id="UP001176517">
    <property type="component" value="Unassembled WGS sequence"/>
</dbReference>
<dbReference type="PROSITE" id="PS50994">
    <property type="entry name" value="INTEGRASE"/>
    <property type="match status" value="1"/>
</dbReference>
<keyword evidence="4" id="KW-1185">Reference proteome</keyword>
<sequence>MPDLCQAITNLRSLSTGEAGERCLIGALRGVGICISRAKVREAVRILDPFPVPQRWRTTLQRRVYYVPFVNSLWHLDGHHKMIRWRIVIHGCIDGKSRLVTFLRAHGDNTAQSVARAFDNAVTKWGLPSRVRADYGGENLGVKARMEAQRGIGRASFIKGSSTHNQRIERLWVDLQRLTTAKYKAVFEHLEAQRLLDVTNPVHLWALHFTFLPQLNRALDHFSDMWNHHPIRTPGLLNRSPMQLRAEGLLDAQRRGVDILGAGSVDDHAILQEGLRDFAEYGIETTGQPRDPLPSDPHVHIDAIDHLIPASLRSPALQVEWRRALAPSWPPAADFGIGRYATLLGLIRQHLDREFT</sequence>
<reference evidence="3" key="1">
    <citation type="journal article" date="2023" name="PhytoFront">
        <title>Draft Genome Resources of Seven Strains of Tilletia horrida, Causal Agent of Kernel Smut of Rice.</title>
        <authorList>
            <person name="Khanal S."/>
            <person name="Antony Babu S."/>
            <person name="Zhou X.G."/>
        </authorList>
    </citation>
    <scope>NUCLEOTIDE SEQUENCE</scope>
    <source>
        <strain evidence="3">TX6</strain>
    </source>
</reference>
<dbReference type="InterPro" id="IPR001584">
    <property type="entry name" value="Integrase_cat-core"/>
</dbReference>
<dbReference type="PANTHER" id="PTHR46791">
    <property type="entry name" value="EXPRESSED PROTEIN"/>
    <property type="match status" value="1"/>
</dbReference>
<dbReference type="Pfam" id="PF24764">
    <property type="entry name" value="rva_4"/>
    <property type="match status" value="1"/>
</dbReference>
<dbReference type="SUPFAM" id="SSF53098">
    <property type="entry name" value="Ribonuclease H-like"/>
    <property type="match status" value="1"/>
</dbReference>
<keyword evidence="1" id="KW-0694">RNA-binding</keyword>
<feature type="domain" description="Integrase catalytic" evidence="2">
    <location>
        <begin position="64"/>
        <end position="249"/>
    </location>
</feature>
<dbReference type="InterPro" id="IPR058913">
    <property type="entry name" value="Integrase_dom_put"/>
</dbReference>
<dbReference type="PANTHER" id="PTHR46791:SF5">
    <property type="entry name" value="CLR5 DOMAIN-CONTAINING PROTEIN-RELATED"/>
    <property type="match status" value="1"/>
</dbReference>
<dbReference type="InterPro" id="IPR036397">
    <property type="entry name" value="RNaseH_sf"/>
</dbReference>
<evidence type="ECO:0000313" key="4">
    <source>
        <dbReference type="Proteomes" id="UP001176517"/>
    </source>
</evidence>
<dbReference type="AlphaFoldDB" id="A0AAN6GI78"/>
<dbReference type="GO" id="GO:0005634">
    <property type="term" value="C:nucleus"/>
    <property type="evidence" value="ECO:0007669"/>
    <property type="project" value="UniProtKB-ARBA"/>
</dbReference>
<comment type="caution">
    <text evidence="3">The sequence shown here is derived from an EMBL/GenBank/DDBJ whole genome shotgun (WGS) entry which is preliminary data.</text>
</comment>
<proteinExistence type="predicted"/>
<evidence type="ECO:0000256" key="1">
    <source>
        <dbReference type="ARBA" id="ARBA00022884"/>
    </source>
</evidence>
<dbReference type="GO" id="GO:0015074">
    <property type="term" value="P:DNA integration"/>
    <property type="evidence" value="ECO:0007669"/>
    <property type="project" value="InterPro"/>
</dbReference>
<dbReference type="InterPro" id="IPR012337">
    <property type="entry name" value="RNaseH-like_sf"/>
</dbReference>
<protein>
    <recommendedName>
        <fullName evidence="2">Integrase catalytic domain-containing protein</fullName>
    </recommendedName>
</protein>
<accession>A0AAN6GI78</accession>
<evidence type="ECO:0000259" key="2">
    <source>
        <dbReference type="PROSITE" id="PS50994"/>
    </source>
</evidence>
<evidence type="ECO:0000313" key="3">
    <source>
        <dbReference type="EMBL" id="KAK0542464.1"/>
    </source>
</evidence>
<dbReference type="EMBL" id="JAPDMZ010000520">
    <property type="protein sequence ID" value="KAK0542464.1"/>
    <property type="molecule type" value="Genomic_DNA"/>
</dbReference>